<protein>
    <submittedName>
        <fullName evidence="8">M28 family metallopeptidase</fullName>
    </submittedName>
</protein>
<dbReference type="Pfam" id="PF04389">
    <property type="entry name" value="Peptidase_M28"/>
    <property type="match status" value="1"/>
</dbReference>
<evidence type="ECO:0000313" key="8">
    <source>
        <dbReference type="EMBL" id="MDD7963904.1"/>
    </source>
</evidence>
<keyword evidence="2" id="KW-0645">Protease</keyword>
<evidence type="ECO:0000256" key="4">
    <source>
        <dbReference type="ARBA" id="ARBA00022729"/>
    </source>
</evidence>
<dbReference type="Proteomes" id="UP001300763">
    <property type="component" value="Unassembled WGS sequence"/>
</dbReference>
<dbReference type="SUPFAM" id="SSF53187">
    <property type="entry name" value="Zn-dependent exopeptidases"/>
    <property type="match status" value="1"/>
</dbReference>
<dbReference type="PROSITE" id="PS51257">
    <property type="entry name" value="PROKAR_LIPOPROTEIN"/>
    <property type="match status" value="1"/>
</dbReference>
<dbReference type="PANTHER" id="PTHR12147">
    <property type="entry name" value="METALLOPEPTIDASE M28 FAMILY MEMBER"/>
    <property type="match status" value="1"/>
</dbReference>
<evidence type="ECO:0000256" key="3">
    <source>
        <dbReference type="ARBA" id="ARBA00022723"/>
    </source>
</evidence>
<gene>
    <name evidence="8" type="ORF">PGB27_00965</name>
</gene>
<evidence type="ECO:0000256" key="2">
    <source>
        <dbReference type="ARBA" id="ARBA00022670"/>
    </source>
</evidence>
<dbReference type="Gene3D" id="3.40.630.10">
    <property type="entry name" value="Zn peptidases"/>
    <property type="match status" value="1"/>
</dbReference>
<dbReference type="InterPro" id="IPR007484">
    <property type="entry name" value="Peptidase_M28"/>
</dbReference>
<comment type="caution">
    <text evidence="8">The sequence shown here is derived from an EMBL/GenBank/DDBJ whole genome shotgun (WGS) entry which is preliminary data.</text>
</comment>
<feature type="domain" description="Peptidase M28" evidence="7">
    <location>
        <begin position="122"/>
        <end position="338"/>
    </location>
</feature>
<dbReference type="EMBL" id="JAQZAO010000001">
    <property type="protein sequence ID" value="MDD7963904.1"/>
    <property type="molecule type" value="Genomic_DNA"/>
</dbReference>
<evidence type="ECO:0000313" key="9">
    <source>
        <dbReference type="Proteomes" id="UP001300763"/>
    </source>
</evidence>
<comment type="similarity">
    <text evidence="1">Belongs to the peptidase M28 family. M28A subfamily.</text>
</comment>
<keyword evidence="5" id="KW-0378">Hydrolase</keyword>
<dbReference type="CDD" id="cd03876">
    <property type="entry name" value="M28_SGAP_like"/>
    <property type="match status" value="1"/>
</dbReference>
<organism evidence="8 9">
    <name type="scientific">Actinomycetospora lemnae</name>
    <dbReference type="NCBI Taxonomy" id="3019891"/>
    <lineage>
        <taxon>Bacteria</taxon>
        <taxon>Bacillati</taxon>
        <taxon>Actinomycetota</taxon>
        <taxon>Actinomycetes</taxon>
        <taxon>Pseudonocardiales</taxon>
        <taxon>Pseudonocardiaceae</taxon>
        <taxon>Actinomycetospora</taxon>
    </lineage>
</organism>
<dbReference type="InterPro" id="IPR045175">
    <property type="entry name" value="M28_fam"/>
</dbReference>
<reference evidence="8 9" key="1">
    <citation type="submission" date="2023-02" db="EMBL/GenBank/DDBJ databases">
        <title>Genome sequencing required for Actinomycetospora new species description.</title>
        <authorList>
            <person name="Saimee Y."/>
            <person name="Duangmal K."/>
        </authorList>
    </citation>
    <scope>NUCLEOTIDE SEQUENCE [LARGE SCALE GENOMIC DNA]</scope>
    <source>
        <strain evidence="8 9">DW7H6</strain>
    </source>
</reference>
<evidence type="ECO:0000259" key="7">
    <source>
        <dbReference type="Pfam" id="PF04389"/>
    </source>
</evidence>
<name>A0ABT5SM70_9PSEU</name>
<keyword evidence="4" id="KW-0732">Signal</keyword>
<keyword evidence="9" id="KW-1185">Reference proteome</keyword>
<dbReference type="PANTHER" id="PTHR12147:SF26">
    <property type="entry name" value="PEPTIDASE M28 DOMAIN-CONTAINING PROTEIN"/>
    <property type="match status" value="1"/>
</dbReference>
<accession>A0ABT5SM70</accession>
<sequence length="359" mass="36799">MRVVDAIGWRRRAGVVLAGVVLLASGCSGGPGRSAPPSSDLPTDTRLADRLSATTSGDAAFVHLQALQAVADGNGGQRAAGSPGYEASVEYVAGALRAAGFRVETPVVTVESEDGPPITTRNVVAQTTTGRTDEVVLVGAHLDSVPEGPGINDNASGSAAHLDVALALGSAPPVQNAVRFVWFGAEEDGLLGSQAYVDGLAEEERRDIALMLNTDMIASPNAAYLTYDGDDADGTADEPAPPGSDVIERRLKARLAAIGVPAGDVDLSGGSDYGPFVEAGIPAGGVNTGDAPLKTPEQAALWGGEPGVPYDRCYHQACDTLANIDRLAFDRMVDTIAFAVGSFAVDLGGIPPRAARDQR</sequence>
<keyword evidence="6" id="KW-0862">Zinc</keyword>
<evidence type="ECO:0000256" key="5">
    <source>
        <dbReference type="ARBA" id="ARBA00022801"/>
    </source>
</evidence>
<evidence type="ECO:0000256" key="1">
    <source>
        <dbReference type="ARBA" id="ARBA00005957"/>
    </source>
</evidence>
<evidence type="ECO:0000256" key="6">
    <source>
        <dbReference type="ARBA" id="ARBA00022833"/>
    </source>
</evidence>
<dbReference type="InterPro" id="IPR041756">
    <property type="entry name" value="M28_SGAP-like"/>
</dbReference>
<keyword evidence="3" id="KW-0479">Metal-binding</keyword>
<dbReference type="RefSeq" id="WP_274198457.1">
    <property type="nucleotide sequence ID" value="NZ_JAQZAO010000001.1"/>
</dbReference>
<proteinExistence type="inferred from homology"/>